<dbReference type="EMBL" id="UYYB01102309">
    <property type="protein sequence ID" value="VDM78558.1"/>
    <property type="molecule type" value="Genomic_DNA"/>
</dbReference>
<dbReference type="AlphaFoldDB" id="A0A3P7LH84"/>
<sequence length="184" mass="20448">MTKASEVPIQFPTRPSHSCHPLCPDTLIIVLLCLLFLFIIFIPPFICASVTRRLRRQSYHDRPLIDKGYDSEMIRSGNTECTQASGEKTSGFTAQRSIGIQLSVQSTPRCARAFLPTDSPTPHGTSVSTADELEYDYYDGTTIPGSLLAPVNDFLMCEIEIDQIIAQSSLYSKPVDTHDVYTQV</sequence>
<organism evidence="2 3">
    <name type="scientific">Strongylus vulgaris</name>
    <name type="common">Blood worm</name>
    <dbReference type="NCBI Taxonomy" id="40348"/>
    <lineage>
        <taxon>Eukaryota</taxon>
        <taxon>Metazoa</taxon>
        <taxon>Ecdysozoa</taxon>
        <taxon>Nematoda</taxon>
        <taxon>Chromadorea</taxon>
        <taxon>Rhabditida</taxon>
        <taxon>Rhabditina</taxon>
        <taxon>Rhabditomorpha</taxon>
        <taxon>Strongyloidea</taxon>
        <taxon>Strongylidae</taxon>
        <taxon>Strongylus</taxon>
    </lineage>
</organism>
<evidence type="ECO:0000256" key="1">
    <source>
        <dbReference type="SAM" id="Phobius"/>
    </source>
</evidence>
<protein>
    <submittedName>
        <fullName evidence="2">Uncharacterized protein</fullName>
    </submittedName>
</protein>
<feature type="transmembrane region" description="Helical" evidence="1">
    <location>
        <begin position="27"/>
        <end position="50"/>
    </location>
</feature>
<reference evidence="2 3" key="1">
    <citation type="submission" date="2018-11" db="EMBL/GenBank/DDBJ databases">
        <authorList>
            <consortium name="Pathogen Informatics"/>
        </authorList>
    </citation>
    <scope>NUCLEOTIDE SEQUENCE [LARGE SCALE GENOMIC DNA]</scope>
</reference>
<evidence type="ECO:0000313" key="3">
    <source>
        <dbReference type="Proteomes" id="UP000270094"/>
    </source>
</evidence>
<keyword evidence="3" id="KW-1185">Reference proteome</keyword>
<name>A0A3P7LH84_STRVU</name>
<keyword evidence="1" id="KW-1133">Transmembrane helix</keyword>
<gene>
    <name evidence="2" type="ORF">SVUK_LOCUS13556</name>
</gene>
<evidence type="ECO:0000313" key="2">
    <source>
        <dbReference type="EMBL" id="VDM78558.1"/>
    </source>
</evidence>
<keyword evidence="1" id="KW-0812">Transmembrane</keyword>
<keyword evidence="1" id="KW-0472">Membrane</keyword>
<dbReference type="Proteomes" id="UP000270094">
    <property type="component" value="Unassembled WGS sequence"/>
</dbReference>
<accession>A0A3P7LH84</accession>
<dbReference type="OrthoDB" id="5855429at2759"/>
<proteinExistence type="predicted"/>